<dbReference type="EMBL" id="BPQH01000003">
    <property type="protein sequence ID" value="GJD48387.1"/>
    <property type="molecule type" value="Genomic_DNA"/>
</dbReference>
<feature type="compositionally biased region" description="Basic and acidic residues" evidence="1">
    <location>
        <begin position="22"/>
        <end position="31"/>
    </location>
</feature>
<accession>A0ABQ4QSU2</accession>
<feature type="region of interest" description="Disordered" evidence="1">
    <location>
        <begin position="16"/>
        <end position="40"/>
    </location>
</feature>
<organism evidence="3 4">
    <name type="scientific">Methylobacterium crusticola</name>
    <dbReference type="NCBI Taxonomy" id="1697972"/>
    <lineage>
        <taxon>Bacteria</taxon>
        <taxon>Pseudomonadati</taxon>
        <taxon>Pseudomonadota</taxon>
        <taxon>Alphaproteobacteria</taxon>
        <taxon>Hyphomicrobiales</taxon>
        <taxon>Methylobacteriaceae</taxon>
        <taxon>Methylobacterium</taxon>
    </lineage>
</organism>
<name>A0ABQ4QSU2_9HYPH</name>
<dbReference type="RefSeq" id="WP_128565325.1">
    <property type="nucleotide sequence ID" value="NZ_BPQH01000003.1"/>
</dbReference>
<evidence type="ECO:0000313" key="4">
    <source>
        <dbReference type="Proteomes" id="UP001055167"/>
    </source>
</evidence>
<feature type="chain" id="PRO_5046732249" evidence="2">
    <location>
        <begin position="20"/>
        <end position="151"/>
    </location>
</feature>
<proteinExistence type="predicted"/>
<protein>
    <submittedName>
        <fullName evidence="3">Uncharacterized protein</fullName>
    </submittedName>
</protein>
<reference evidence="3" key="1">
    <citation type="journal article" date="2021" name="Front. Microbiol.">
        <title>Comprehensive Comparative Genomics and Phenotyping of Methylobacterium Species.</title>
        <authorList>
            <person name="Alessa O."/>
            <person name="Ogura Y."/>
            <person name="Fujitani Y."/>
            <person name="Takami H."/>
            <person name="Hayashi T."/>
            <person name="Sahin N."/>
            <person name="Tani A."/>
        </authorList>
    </citation>
    <scope>NUCLEOTIDE SEQUENCE</scope>
    <source>
        <strain evidence="3">KCTC 52305</strain>
    </source>
</reference>
<reference evidence="3" key="2">
    <citation type="submission" date="2021-08" db="EMBL/GenBank/DDBJ databases">
        <authorList>
            <person name="Tani A."/>
            <person name="Ola A."/>
            <person name="Ogura Y."/>
            <person name="Katsura K."/>
            <person name="Hayashi T."/>
        </authorList>
    </citation>
    <scope>NUCLEOTIDE SEQUENCE</scope>
    <source>
        <strain evidence="3">KCTC 52305</strain>
    </source>
</reference>
<keyword evidence="4" id="KW-1185">Reference proteome</keyword>
<feature type="signal peptide" evidence="2">
    <location>
        <begin position="1"/>
        <end position="19"/>
    </location>
</feature>
<dbReference type="Proteomes" id="UP001055167">
    <property type="component" value="Unassembled WGS sequence"/>
</dbReference>
<sequence length="151" mass="15521">MRPAFALTLLAALAGPALAQPRPKEPPRPSREAPPPPDAGAALLFPCRSATEVCYVGVVKDGKVAVLFTNDPKGEEISGKPLAVAGDGLDLARQEGRTVMLVGAYDPKAGLTRAEVVDVASPLVAFAIKAAVGNTDGGEEPAPPPPAPRRR</sequence>
<gene>
    <name evidence="3" type="ORF">OPKNFCMD_1105</name>
</gene>
<keyword evidence="2" id="KW-0732">Signal</keyword>
<evidence type="ECO:0000256" key="1">
    <source>
        <dbReference type="SAM" id="MobiDB-lite"/>
    </source>
</evidence>
<evidence type="ECO:0000313" key="3">
    <source>
        <dbReference type="EMBL" id="GJD48387.1"/>
    </source>
</evidence>
<comment type="caution">
    <text evidence="3">The sequence shown here is derived from an EMBL/GenBank/DDBJ whole genome shotgun (WGS) entry which is preliminary data.</text>
</comment>
<evidence type="ECO:0000256" key="2">
    <source>
        <dbReference type="SAM" id="SignalP"/>
    </source>
</evidence>